<dbReference type="SUPFAM" id="SSF47954">
    <property type="entry name" value="Cyclin-like"/>
    <property type="match status" value="1"/>
</dbReference>
<dbReference type="InterPro" id="IPR013150">
    <property type="entry name" value="TFIIB_cyclin"/>
</dbReference>
<evidence type="ECO:0000313" key="5">
    <source>
        <dbReference type="EMBL" id="KXB01849.1"/>
    </source>
</evidence>
<dbReference type="InterPro" id="IPR041025">
    <property type="entry name" value="HNH_repeat"/>
</dbReference>
<keyword evidence="1" id="KW-0805">Transcription regulation</keyword>
<dbReference type="AlphaFoldDB" id="A0A133V5X9"/>
<dbReference type="GO" id="GO:0070897">
    <property type="term" value="P:transcription preinitiation complex assembly"/>
    <property type="evidence" value="ECO:0007669"/>
    <property type="project" value="InterPro"/>
</dbReference>
<sequence>MSSFKKPLKEIPRGGRECMKRDTSDSERTKRKIIEKLRRKKEELGKSPSERDVSSSLVRAARKRFGSWNRAKEEAGLETFGWSKEKIVDKLKELAEDLGRPPAARDNSRLAQAARNHFGSWNDAKRAAGLRVFPAPNGRNWSKERVIQELKRLAGKVGRVPRRADDQNLAGAASRQFGSWNQALEAAGVGSMEPREDSIPIAPSKWEEREQILEETIERVEGVLPPDSISSVKEGATDLLRSIGSAEGRSLRRLALGCIYLSCQLNEVVVFPGELATEALDGEGGGTVERAAKAIQQETGEPPPKPFKLEKVVERFASSAGFEKKALESAVELAEVATGKVNLSGRSKRGLAAAIIYIVGSLHPDCDGVTQVEAGNICGITGVSVRNTLNFLCERLERDDLSFAPCPPRACSGAVKEAFLASGEIAGVEARGGKP</sequence>
<keyword evidence="2" id="KW-0804">Transcription</keyword>
<dbReference type="Gene3D" id="1.10.472.10">
    <property type="entry name" value="Cyclin-like"/>
    <property type="match status" value="1"/>
</dbReference>
<gene>
    <name evidence="5" type="ORF">AKJ43_03020</name>
</gene>
<organism evidence="5 6">
    <name type="scientific">candidate division MSBL1 archaeon SCGC-AAA261D19</name>
    <dbReference type="NCBI Taxonomy" id="1698273"/>
    <lineage>
        <taxon>Archaea</taxon>
        <taxon>Methanobacteriati</taxon>
        <taxon>Methanobacteriota</taxon>
        <taxon>candidate division MSBL1</taxon>
    </lineage>
</organism>
<proteinExistence type="predicted"/>
<comment type="caution">
    <text evidence="5">The sequence shown here is derived from an EMBL/GenBank/DDBJ whole genome shotgun (WGS) entry which is preliminary data.</text>
</comment>
<protein>
    <recommendedName>
        <fullName evidence="4">Transcription factor TFIIB cyclin-like domain-containing protein</fullName>
    </recommendedName>
</protein>
<reference evidence="5 6" key="1">
    <citation type="journal article" date="2016" name="Sci. Rep.">
        <title>Metabolic traits of an uncultured archaeal lineage -MSBL1- from brine pools of the Red Sea.</title>
        <authorList>
            <person name="Mwirichia R."/>
            <person name="Alam I."/>
            <person name="Rashid M."/>
            <person name="Vinu M."/>
            <person name="Ba-Alawi W."/>
            <person name="Anthony Kamau A."/>
            <person name="Kamanda Ngugi D."/>
            <person name="Goker M."/>
            <person name="Klenk H.P."/>
            <person name="Bajic V."/>
            <person name="Stingl U."/>
        </authorList>
    </citation>
    <scope>NUCLEOTIDE SEQUENCE [LARGE SCALE GENOMIC DNA]</scope>
    <source>
        <strain evidence="5">SCGC-AAA261D19</strain>
    </source>
</reference>
<evidence type="ECO:0000256" key="1">
    <source>
        <dbReference type="ARBA" id="ARBA00023015"/>
    </source>
</evidence>
<dbReference type="InterPro" id="IPR036915">
    <property type="entry name" value="Cyclin-like_sf"/>
</dbReference>
<accession>A0A133V5X9</accession>
<evidence type="ECO:0000313" key="6">
    <source>
        <dbReference type="Proteomes" id="UP000070400"/>
    </source>
</evidence>
<keyword evidence="6" id="KW-1185">Reference proteome</keyword>
<dbReference type="Pfam" id="PF18780">
    <property type="entry name" value="HNH_repeat"/>
    <property type="match status" value="3"/>
</dbReference>
<dbReference type="PRINTS" id="PR00685">
    <property type="entry name" value="TIFACTORIIB"/>
</dbReference>
<dbReference type="InterPro" id="IPR000812">
    <property type="entry name" value="TFIIB"/>
</dbReference>
<dbReference type="EMBL" id="LHXX01000038">
    <property type="protein sequence ID" value="KXB01849.1"/>
    <property type="molecule type" value="Genomic_DNA"/>
</dbReference>
<evidence type="ECO:0000256" key="3">
    <source>
        <dbReference type="SAM" id="MobiDB-lite"/>
    </source>
</evidence>
<evidence type="ECO:0000259" key="4">
    <source>
        <dbReference type="Pfam" id="PF00382"/>
    </source>
</evidence>
<dbReference type="GO" id="GO:0017025">
    <property type="term" value="F:TBP-class protein binding"/>
    <property type="evidence" value="ECO:0007669"/>
    <property type="project" value="InterPro"/>
</dbReference>
<dbReference type="Pfam" id="PF00382">
    <property type="entry name" value="TFIIB"/>
    <property type="match status" value="1"/>
</dbReference>
<feature type="region of interest" description="Disordered" evidence="3">
    <location>
        <begin position="1"/>
        <end position="57"/>
    </location>
</feature>
<feature type="domain" description="Transcription factor TFIIB cyclin-like" evidence="4">
    <location>
        <begin position="311"/>
        <end position="392"/>
    </location>
</feature>
<dbReference type="CDD" id="cd00043">
    <property type="entry name" value="CYCLIN_SF"/>
    <property type="match status" value="1"/>
</dbReference>
<evidence type="ECO:0000256" key="2">
    <source>
        <dbReference type="ARBA" id="ARBA00023163"/>
    </source>
</evidence>
<name>A0A133V5X9_9EURY</name>
<dbReference type="Proteomes" id="UP000070400">
    <property type="component" value="Unassembled WGS sequence"/>
</dbReference>
<feature type="compositionally biased region" description="Basic and acidic residues" evidence="3">
    <location>
        <begin position="7"/>
        <end position="53"/>
    </location>
</feature>